<name>A0ABW8YSA6_9FLAO</name>
<proteinExistence type="predicted"/>
<sequence>MTLVNFIWYLAHIPPIISGSGFIMGLIFYKKLPGFYRSLVVFLGLMLLVERIMFYIANSTGSNYVVQPYYALIELVFFVFLYKKYMLNKNYTLLLILEITSIAYLIYEIIYYSLITTTAEQFQSYAKPLDNFIIILLSLCYLYENTNSFDASRFKYLWFNIIVLAYCSLSTFIFLPFNFMINQSTNLIFVFWLINIIALVVFYGFITYKIWRAARN</sequence>
<feature type="transmembrane region" description="Helical" evidence="1">
    <location>
        <begin position="6"/>
        <end position="27"/>
    </location>
</feature>
<evidence type="ECO:0000256" key="1">
    <source>
        <dbReference type="SAM" id="Phobius"/>
    </source>
</evidence>
<feature type="transmembrane region" description="Helical" evidence="1">
    <location>
        <begin position="64"/>
        <end position="82"/>
    </location>
</feature>
<feature type="transmembrane region" description="Helical" evidence="1">
    <location>
        <begin position="94"/>
        <end position="113"/>
    </location>
</feature>
<accession>A0ABW8YSA6</accession>
<evidence type="ECO:0000313" key="2">
    <source>
        <dbReference type="EMBL" id="MFL9842847.1"/>
    </source>
</evidence>
<keyword evidence="1" id="KW-0472">Membrane</keyword>
<feature type="transmembrane region" description="Helical" evidence="1">
    <location>
        <begin position="125"/>
        <end position="144"/>
    </location>
</feature>
<keyword evidence="3" id="KW-1185">Reference proteome</keyword>
<feature type="transmembrane region" description="Helical" evidence="1">
    <location>
        <begin position="187"/>
        <end position="206"/>
    </location>
</feature>
<keyword evidence="1" id="KW-1133">Transmembrane helix</keyword>
<organism evidence="2 3">
    <name type="scientific">Flavobacterium rhizosphaerae</name>
    <dbReference type="NCBI Taxonomy" id="3163298"/>
    <lineage>
        <taxon>Bacteria</taxon>
        <taxon>Pseudomonadati</taxon>
        <taxon>Bacteroidota</taxon>
        <taxon>Flavobacteriia</taxon>
        <taxon>Flavobacteriales</taxon>
        <taxon>Flavobacteriaceae</taxon>
        <taxon>Flavobacterium</taxon>
    </lineage>
</organism>
<comment type="caution">
    <text evidence="2">The sequence shown here is derived from an EMBL/GenBank/DDBJ whole genome shotgun (WGS) entry which is preliminary data.</text>
</comment>
<dbReference type="RefSeq" id="WP_408083074.1">
    <property type="nucleotide sequence ID" value="NZ_JBELPZ010000001.1"/>
</dbReference>
<dbReference type="EMBL" id="JBELPZ010000001">
    <property type="protein sequence ID" value="MFL9842847.1"/>
    <property type="molecule type" value="Genomic_DNA"/>
</dbReference>
<dbReference type="Proteomes" id="UP001629156">
    <property type="component" value="Unassembled WGS sequence"/>
</dbReference>
<keyword evidence="1" id="KW-0812">Transmembrane</keyword>
<gene>
    <name evidence="2" type="ORF">ABS766_00315</name>
</gene>
<feature type="transmembrane region" description="Helical" evidence="1">
    <location>
        <begin position="156"/>
        <end position="181"/>
    </location>
</feature>
<reference evidence="2 3" key="1">
    <citation type="submission" date="2024-06" db="EMBL/GenBank/DDBJ databases">
        <authorList>
            <person name="Kaempfer P."/>
            <person name="Viver T."/>
        </authorList>
    </citation>
    <scope>NUCLEOTIDE SEQUENCE [LARGE SCALE GENOMIC DNA]</scope>
    <source>
        <strain evidence="2 3">ST-119</strain>
    </source>
</reference>
<protein>
    <submittedName>
        <fullName evidence="2">Uncharacterized protein</fullName>
    </submittedName>
</protein>
<feature type="transmembrane region" description="Helical" evidence="1">
    <location>
        <begin position="39"/>
        <end position="58"/>
    </location>
</feature>
<evidence type="ECO:0000313" key="3">
    <source>
        <dbReference type="Proteomes" id="UP001629156"/>
    </source>
</evidence>